<feature type="region of interest" description="Disordered" evidence="2">
    <location>
        <begin position="870"/>
        <end position="1374"/>
    </location>
</feature>
<feature type="compositionally biased region" description="Basic and acidic residues" evidence="2">
    <location>
        <begin position="582"/>
        <end position="599"/>
    </location>
</feature>
<accession>A0AAV1JH56</accession>
<dbReference type="Pfam" id="PF07001">
    <property type="entry name" value="BAT2_N"/>
    <property type="match status" value="1"/>
</dbReference>
<protein>
    <recommendedName>
        <fullName evidence="3">BAT2 N-terminal domain-containing protein</fullName>
    </recommendedName>
</protein>
<reference evidence="4 5" key="1">
    <citation type="submission" date="2023-11" db="EMBL/GenBank/DDBJ databases">
        <authorList>
            <person name="Okamura Y."/>
        </authorList>
    </citation>
    <scope>NUCLEOTIDE SEQUENCE [LARGE SCALE GENOMIC DNA]</scope>
</reference>
<feature type="compositionally biased region" description="Basic and acidic residues" evidence="2">
    <location>
        <begin position="1080"/>
        <end position="1096"/>
    </location>
</feature>
<feature type="region of interest" description="Disordered" evidence="2">
    <location>
        <begin position="221"/>
        <end position="268"/>
    </location>
</feature>
<feature type="compositionally biased region" description="Low complexity" evidence="2">
    <location>
        <begin position="1808"/>
        <end position="1817"/>
    </location>
</feature>
<feature type="compositionally biased region" description="Polar residues" evidence="2">
    <location>
        <begin position="520"/>
        <end position="530"/>
    </location>
</feature>
<feature type="compositionally biased region" description="Polar residues" evidence="2">
    <location>
        <begin position="1070"/>
        <end position="1079"/>
    </location>
</feature>
<evidence type="ECO:0000313" key="4">
    <source>
        <dbReference type="EMBL" id="CAK1548242.1"/>
    </source>
</evidence>
<dbReference type="InterPro" id="IPR033184">
    <property type="entry name" value="PRRC2"/>
</dbReference>
<sequence>MSALSTPSGGGNTAQSKPTPGKQKYQKLDINSLYCANRNENSEPSSVKSQLSRKHGMQSLGKVPSARRPPANLPSLKTETGQDPSANSVATVATTVTTTPTCSTQSITTSTQSGAAAGAASAGGWVSLPPPSSPHFRTEFPSLEAAAQPSHRSSDHSSAHLQLRPQTEGSWTCGGNAGARQEVSASPAGAPASSPASQPTPAYRAIVPSFLMKGSAGSGLGMGPLNTLRDNRSNGSSNTGANSSGNNSGAARTNPRPATTPRAVEVLTARPILRDEEISSLDDISRDAGWAQHDDIDYDQKLDFSDGESSAPAPKISNKNNNRASIDVERVDSKVQDPGDEEQLWAERRQKQSNEVAQAVARARQRKEEEQRRQVRDAAVQHQPKDGRERTERNVRDRNDHRDRDHDSREKDRIDNRDRDRIDVRDKERNDRDRDLRDKERLDNRDRDRMDNRDRFDNRDRDRDRPVDNRDRNRLDNRERQEDKDRDRSDRDRFDRDRDRDNREFRDRESRDYGRDRDQSNPAFSKTFQANIPPRFLRQQQNRQQDDQNKGWAFSGKSAPRRQDPPSYNAPRHASNNGRRSYSRDYSDREDEVRRDKDVSGQQWRSEMQDQERPARDFDRSNSKDGNESKDRRIDLERKPFEGVSESSRTAADKLTEVFERKSIGLFEPFTSPETQGQVNAPERRITPPSNVPRDSSEKDIGKASWAEVAKDDGSNVNPTKTSTSDNTVLIKENDKVSKESAYKEAKEIVPASPPIAQISQQTSNNISNDNNLTQNYNNKFTNNSLHPNQSFVQTNQNVPTTMQSHMNVSGNTSVPTSFTENQSLPKTSISPPKIEILSNLPQVPQQATSENNVSQLNVMNNLNLQKTDKELSEPEAIVSKPEPSNSINTKVNDQHSMDNIQGELFKKVGDEKKNERFSNESLNKIPNKEPIERKSSGSGSEKKGRSFGGGGYNVYNRGWGPRESRGRRSHRSSRSNNRASESDGSTDAERKERRRAPRSPRGAKKQEKTENISNLVSDPGQVPCTTEAMENREPFAPRGQPSRRGRGGFQGITRPPAPTKRVTGYGPPNTKSPFSQANRVKDTDDNKDSIQDDRSQPILRSRGPTGKGRERRSKGGLGPHSGEDENWETTSEHSEGGGTRRRSIGGRQSGQSLRGNRNQNSGNRQSGRNTQGGAKREPLSDKGGEVVEAMNDLKLSNAKNDEVVDDGFQEVRNKKNSKDGRGPPVNTKEENQNGSKQPRSRSNQGGGRNGSSSRNSEKPNSRGSAPLSGKANSQYDRPRTANLAPRFVKQRQKQQMGLVSSFLPDTGAAPPPPTVNAWDKPIAQTLRGNVEDPVDVVDKSSQSSQRSTPGDAPIEAKPNPPPALVTEKTGVLDGATPPVETIIFENTNYKTPPAEALKQKYQPSVNTVKSQEEVASAMESRVLQFNGDVRPRPRSIQDIIAETGRPVTEADGSLGLPMSFEATQKTEDSSDMKLDFAFDSDLGQLTEDKTTKSLGLPRATHMSTSNTISPSAADLNLKIASVKKVWEMPAVVEGTEELQFTGFEESNPDTGAPPNVCKVKPTQQLQSPPPQHYNHVGYPGSYGGLSVPSPPAVLFNSSQQILGSSQQLQQQGGLYGAFLDQTRGQFGGFPATPYGAGSATPYNYQPPPDMFQSLQSQYRMAAAGGGAAFGQSGQLGNSPSTVLISSTSNSLMSATVKPSSQQIGAIGSKGGGVSGVGGVGGVNTFQQQYLGYSGPVGESPYSLPGLLPRPAPPANSYYSPYQPPAAPAPTYPLQFTQPAQSNAFSSQFLSSQLHVAAAVQQMQQQYRAPMQQQYAPQPRPPPQQQLKSPLHEHANGFAPLCESGSPTPKGVAKPQKPPHSPPQHKYHAPPPHSQHLQHPPPSHTPHQHHHQQHQQQQLVGGGNNGRGCGNGNAMNRNMMPQRYPAPIQRPHAPAMPMYRAPQPPRQHHAPRHNLYYHHPPRRPLECQDGSGGAEQHSREGGNTPSTVEEPVEVPPPSDAPAPPEVKAE</sequence>
<feature type="compositionally biased region" description="Basic residues" evidence="2">
    <location>
        <begin position="993"/>
        <end position="1004"/>
    </location>
</feature>
<feature type="compositionally biased region" description="Polar residues" evidence="2">
    <location>
        <begin position="883"/>
        <end position="892"/>
    </location>
</feature>
<feature type="compositionally biased region" description="Basic residues" evidence="2">
    <location>
        <begin position="1946"/>
        <end position="1962"/>
    </location>
</feature>
<dbReference type="PANTHER" id="PTHR14038:SF0">
    <property type="entry name" value="LP18708P"/>
    <property type="match status" value="1"/>
</dbReference>
<name>A0AAV1JH56_9NEOP</name>
<feature type="compositionally biased region" description="Basic and acidic residues" evidence="2">
    <location>
        <begin position="383"/>
        <end position="519"/>
    </location>
</feature>
<feature type="compositionally biased region" description="Basic and acidic residues" evidence="2">
    <location>
        <begin position="905"/>
        <end position="919"/>
    </location>
</feature>
<feature type="compositionally biased region" description="Basic and acidic residues" evidence="2">
    <location>
        <begin position="1175"/>
        <end position="1186"/>
    </location>
</feature>
<feature type="compositionally biased region" description="Low complexity" evidence="2">
    <location>
        <begin position="1146"/>
        <end position="1170"/>
    </location>
</feature>
<feature type="compositionally biased region" description="Polar residues" evidence="2">
    <location>
        <begin position="1"/>
        <end position="18"/>
    </location>
</feature>
<feature type="region of interest" description="Disordered" evidence="2">
    <location>
        <begin position="803"/>
        <end position="831"/>
    </location>
</feature>
<feature type="compositionally biased region" description="Basic and acidic residues" evidence="2">
    <location>
        <begin position="1210"/>
        <end position="1232"/>
    </location>
</feature>
<dbReference type="PANTHER" id="PTHR14038">
    <property type="entry name" value="BAT2 HLA-B-ASSOCIATED TRANSCRIPT 2"/>
    <property type="match status" value="1"/>
</dbReference>
<feature type="region of interest" description="Disordered" evidence="2">
    <location>
        <begin position="1"/>
        <end position="200"/>
    </location>
</feature>
<dbReference type="InterPro" id="IPR009738">
    <property type="entry name" value="BAT2_N"/>
</dbReference>
<feature type="compositionally biased region" description="Basic and acidic residues" evidence="2">
    <location>
        <begin position="326"/>
        <end position="337"/>
    </location>
</feature>
<evidence type="ECO:0000259" key="3">
    <source>
        <dbReference type="Pfam" id="PF07001"/>
    </source>
</evidence>
<feature type="compositionally biased region" description="Low complexity" evidence="2">
    <location>
        <begin position="184"/>
        <end position="200"/>
    </location>
</feature>
<comment type="caution">
    <text evidence="4">The sequence shown here is derived from an EMBL/GenBank/DDBJ whole genome shotgun (WGS) entry which is preliminary data.</text>
</comment>
<keyword evidence="1" id="KW-0597">Phosphoprotein</keyword>
<evidence type="ECO:0000256" key="2">
    <source>
        <dbReference type="SAM" id="MobiDB-lite"/>
    </source>
</evidence>
<dbReference type="GO" id="GO:0030154">
    <property type="term" value="P:cell differentiation"/>
    <property type="evidence" value="ECO:0007669"/>
    <property type="project" value="TreeGrafter"/>
</dbReference>
<feature type="region of interest" description="Disordered" evidence="2">
    <location>
        <begin position="301"/>
        <end position="653"/>
    </location>
</feature>
<feature type="compositionally biased region" description="Polar residues" evidence="2">
    <location>
        <begin position="75"/>
        <end position="84"/>
    </location>
</feature>
<feature type="region of interest" description="Disordered" evidence="2">
    <location>
        <begin position="669"/>
        <end position="699"/>
    </location>
</feature>
<dbReference type="EMBL" id="CAVLEF010000010">
    <property type="protein sequence ID" value="CAK1548242.1"/>
    <property type="molecule type" value="Genomic_DNA"/>
</dbReference>
<feature type="compositionally biased region" description="Low complexity" evidence="2">
    <location>
        <begin position="85"/>
        <end position="127"/>
    </location>
</feature>
<feature type="compositionally biased region" description="Pro residues" evidence="2">
    <location>
        <begin position="1993"/>
        <end position="2009"/>
    </location>
</feature>
<keyword evidence="5" id="KW-1185">Reference proteome</keyword>
<feature type="compositionally biased region" description="Gly residues" evidence="2">
    <location>
        <begin position="1900"/>
        <end position="1911"/>
    </location>
</feature>
<feature type="domain" description="BAT2 N-terminal" evidence="3">
    <location>
        <begin position="16"/>
        <end position="94"/>
    </location>
</feature>
<feature type="region of interest" description="Disordered" evidence="2">
    <location>
        <begin position="1808"/>
        <end position="2009"/>
    </location>
</feature>
<feature type="compositionally biased region" description="Low complexity" evidence="2">
    <location>
        <begin position="233"/>
        <end position="254"/>
    </location>
</feature>
<feature type="compositionally biased region" description="Basic and acidic residues" evidence="2">
    <location>
        <begin position="607"/>
        <end position="641"/>
    </location>
</feature>
<organism evidence="4 5">
    <name type="scientific">Leptosia nina</name>
    <dbReference type="NCBI Taxonomy" id="320188"/>
    <lineage>
        <taxon>Eukaryota</taxon>
        <taxon>Metazoa</taxon>
        <taxon>Ecdysozoa</taxon>
        <taxon>Arthropoda</taxon>
        <taxon>Hexapoda</taxon>
        <taxon>Insecta</taxon>
        <taxon>Pterygota</taxon>
        <taxon>Neoptera</taxon>
        <taxon>Endopterygota</taxon>
        <taxon>Lepidoptera</taxon>
        <taxon>Glossata</taxon>
        <taxon>Ditrysia</taxon>
        <taxon>Papilionoidea</taxon>
        <taxon>Pieridae</taxon>
        <taxon>Pierinae</taxon>
        <taxon>Leptosia</taxon>
    </lineage>
</organism>
<dbReference type="Proteomes" id="UP001497472">
    <property type="component" value="Unassembled WGS sequence"/>
</dbReference>
<feature type="compositionally biased region" description="Basic and acidic residues" evidence="2">
    <location>
        <begin position="927"/>
        <end position="945"/>
    </location>
</feature>
<proteinExistence type="predicted"/>
<feature type="compositionally biased region" description="Pro residues" evidence="2">
    <location>
        <begin position="1869"/>
        <end position="1884"/>
    </location>
</feature>
<gene>
    <name evidence="4" type="ORF">LNINA_LOCUS7657</name>
</gene>
<feature type="compositionally biased region" description="Polar residues" evidence="2">
    <location>
        <begin position="38"/>
        <end position="50"/>
    </location>
</feature>
<feature type="compositionally biased region" description="Basic and acidic residues" evidence="2">
    <location>
        <begin position="366"/>
        <end position="376"/>
    </location>
</feature>
<evidence type="ECO:0000256" key="1">
    <source>
        <dbReference type="ARBA" id="ARBA00022553"/>
    </source>
</evidence>
<evidence type="ECO:0000313" key="5">
    <source>
        <dbReference type="Proteomes" id="UP001497472"/>
    </source>
</evidence>